<protein>
    <submittedName>
        <fullName evidence="1">Uncharacterized protein</fullName>
    </submittedName>
</protein>
<sequence length="41" mass="4208">MGGERGWAVRALGEAGRYGEVQAAAHRGLGALDPEGVVFPV</sequence>
<dbReference type="Proteomes" id="UP000831120">
    <property type="component" value="Chromosome"/>
</dbReference>
<gene>
    <name evidence="1" type="ORF">TbrSNM41_00440</name>
</gene>
<dbReference type="RefSeq" id="WP_256464043.1">
    <property type="nucleotide sequence ID" value="NZ_AP025593.1"/>
</dbReference>
<evidence type="ECO:0000313" key="2">
    <source>
        <dbReference type="Proteomes" id="UP000831120"/>
    </source>
</evidence>
<reference evidence="1 2" key="1">
    <citation type="journal article" date="2022" name="Microbiol. Resour. Announc.">
        <title>Complete Genome Sequences of Thermus Strains Isolated from Senami Hot Spring in Japan.</title>
        <authorList>
            <person name="Miyazaki K."/>
        </authorList>
    </citation>
    <scope>NUCLEOTIDE SEQUENCE [LARGE SCALE GENOMIC DNA]</scope>
    <source>
        <strain evidence="1 2">SNM4-1</strain>
    </source>
</reference>
<keyword evidence="2" id="KW-1185">Reference proteome</keyword>
<organism evidence="1 2">
    <name type="scientific">Thermus brockianus</name>
    <dbReference type="NCBI Taxonomy" id="56956"/>
    <lineage>
        <taxon>Bacteria</taxon>
        <taxon>Thermotogati</taxon>
        <taxon>Deinococcota</taxon>
        <taxon>Deinococci</taxon>
        <taxon>Thermales</taxon>
        <taxon>Thermaceae</taxon>
        <taxon>Thermus</taxon>
    </lineage>
</organism>
<dbReference type="EMBL" id="AP025593">
    <property type="protein sequence ID" value="BDG15310.1"/>
    <property type="molecule type" value="Genomic_DNA"/>
</dbReference>
<evidence type="ECO:0000313" key="1">
    <source>
        <dbReference type="EMBL" id="BDG15310.1"/>
    </source>
</evidence>
<proteinExistence type="predicted"/>
<name>A0ABN6NCH1_THEBO</name>
<accession>A0ABN6NCH1</accession>